<dbReference type="PANTHER" id="PTHR42776">
    <property type="entry name" value="SERINE PEPTIDASE S9 FAMILY MEMBER"/>
    <property type="match status" value="1"/>
</dbReference>
<dbReference type="GO" id="GO:0006508">
    <property type="term" value="P:proteolysis"/>
    <property type="evidence" value="ECO:0007669"/>
    <property type="project" value="InterPro"/>
</dbReference>
<dbReference type="EMBL" id="FNDJ01000008">
    <property type="protein sequence ID" value="SDJ02279.1"/>
    <property type="molecule type" value="Genomic_DNA"/>
</dbReference>
<organism evidence="3 4">
    <name type="scientific">Nonomuraea jiangxiensis</name>
    <dbReference type="NCBI Taxonomy" id="633440"/>
    <lineage>
        <taxon>Bacteria</taxon>
        <taxon>Bacillati</taxon>
        <taxon>Actinomycetota</taxon>
        <taxon>Actinomycetes</taxon>
        <taxon>Streptosporangiales</taxon>
        <taxon>Streptosporangiaceae</taxon>
        <taxon>Nonomuraea</taxon>
    </lineage>
</organism>
<evidence type="ECO:0000313" key="3">
    <source>
        <dbReference type="EMBL" id="SDJ02279.1"/>
    </source>
</evidence>
<evidence type="ECO:0000313" key="4">
    <source>
        <dbReference type="Proteomes" id="UP000199202"/>
    </source>
</evidence>
<dbReference type="AlphaFoldDB" id="A0A1G8QBU8"/>
<dbReference type="PANTHER" id="PTHR42776:SF27">
    <property type="entry name" value="DIPEPTIDYL PEPTIDASE FAMILY MEMBER 6"/>
    <property type="match status" value="1"/>
</dbReference>
<name>A0A1G8QBU8_9ACTN</name>
<dbReference type="Pfam" id="PF00326">
    <property type="entry name" value="Peptidase_S9"/>
    <property type="match status" value="1"/>
</dbReference>
<dbReference type="InterPro" id="IPR029058">
    <property type="entry name" value="AB_hydrolase_fold"/>
</dbReference>
<evidence type="ECO:0000259" key="2">
    <source>
        <dbReference type="Pfam" id="PF00326"/>
    </source>
</evidence>
<proteinExistence type="predicted"/>
<evidence type="ECO:0000256" key="1">
    <source>
        <dbReference type="ARBA" id="ARBA00022801"/>
    </source>
</evidence>
<reference evidence="3 4" key="1">
    <citation type="submission" date="2016-10" db="EMBL/GenBank/DDBJ databases">
        <authorList>
            <person name="de Groot N.N."/>
        </authorList>
    </citation>
    <scope>NUCLEOTIDE SEQUENCE [LARGE SCALE GENOMIC DNA]</scope>
    <source>
        <strain evidence="3 4">CGMCC 4.6533</strain>
    </source>
</reference>
<dbReference type="InterPro" id="IPR001375">
    <property type="entry name" value="Peptidase_S9_cat"/>
</dbReference>
<dbReference type="RefSeq" id="WP_245765154.1">
    <property type="nucleotide sequence ID" value="NZ_FNDJ01000008.1"/>
</dbReference>
<dbReference type="Gene3D" id="3.40.50.1820">
    <property type="entry name" value="alpha/beta hydrolase"/>
    <property type="match status" value="1"/>
</dbReference>
<sequence>MLILHGEDDTNVPVGQATYFHRALRHFGVEHEFVVYPREGHSIQERGHQIDVLRRTRAWFDRWLADPSLEAHTRAATY</sequence>
<keyword evidence="1" id="KW-0378">Hydrolase</keyword>
<dbReference type="SUPFAM" id="SSF53474">
    <property type="entry name" value="alpha/beta-Hydrolases"/>
    <property type="match status" value="1"/>
</dbReference>
<keyword evidence="4" id="KW-1185">Reference proteome</keyword>
<protein>
    <submittedName>
        <fullName evidence="3">Prolyl oligopeptidase family protein</fullName>
    </submittedName>
</protein>
<dbReference type="Proteomes" id="UP000199202">
    <property type="component" value="Unassembled WGS sequence"/>
</dbReference>
<feature type="domain" description="Peptidase S9 prolyl oligopeptidase catalytic" evidence="2">
    <location>
        <begin position="1"/>
        <end position="65"/>
    </location>
</feature>
<gene>
    <name evidence="3" type="ORF">SAMN05421869_108196</name>
</gene>
<dbReference type="STRING" id="633440.SAMN05421869_108196"/>
<accession>A0A1G8QBU8</accession>
<dbReference type="GO" id="GO:0004252">
    <property type="term" value="F:serine-type endopeptidase activity"/>
    <property type="evidence" value="ECO:0007669"/>
    <property type="project" value="TreeGrafter"/>
</dbReference>